<name>A0ABD0Y2E3_9HEMI</name>
<comment type="caution">
    <text evidence="2">The sequence shown here is derived from an EMBL/GenBank/DDBJ whole genome shotgun (WGS) entry which is preliminary data.</text>
</comment>
<evidence type="ECO:0000313" key="2">
    <source>
        <dbReference type="EMBL" id="KAL1117135.1"/>
    </source>
</evidence>
<feature type="compositionally biased region" description="Low complexity" evidence="1">
    <location>
        <begin position="44"/>
        <end position="74"/>
    </location>
</feature>
<dbReference type="EMBL" id="JBFDAA010000016">
    <property type="protein sequence ID" value="KAL1117135.1"/>
    <property type="molecule type" value="Genomic_DNA"/>
</dbReference>
<keyword evidence="3" id="KW-1185">Reference proteome</keyword>
<sequence length="123" mass="13502">MASKRRKLETTEIVTRKRRKRAEESERHHRQDMFNDDEGSSWLDEPSPEAAAAEAAAADAQAGAPGAPPASQEPIKFARPPPAPQPEDIQKGGKLPNSVVSCFLFFQNTLRRLDAIFSLSDCG</sequence>
<organism evidence="2 3">
    <name type="scientific">Ranatra chinensis</name>
    <dbReference type="NCBI Taxonomy" id="642074"/>
    <lineage>
        <taxon>Eukaryota</taxon>
        <taxon>Metazoa</taxon>
        <taxon>Ecdysozoa</taxon>
        <taxon>Arthropoda</taxon>
        <taxon>Hexapoda</taxon>
        <taxon>Insecta</taxon>
        <taxon>Pterygota</taxon>
        <taxon>Neoptera</taxon>
        <taxon>Paraneoptera</taxon>
        <taxon>Hemiptera</taxon>
        <taxon>Heteroptera</taxon>
        <taxon>Panheteroptera</taxon>
        <taxon>Nepomorpha</taxon>
        <taxon>Nepidae</taxon>
        <taxon>Ranatrinae</taxon>
        <taxon>Ranatra</taxon>
    </lineage>
</organism>
<protein>
    <submittedName>
        <fullName evidence="2">Uncharacterized protein</fullName>
    </submittedName>
</protein>
<evidence type="ECO:0000313" key="3">
    <source>
        <dbReference type="Proteomes" id="UP001558652"/>
    </source>
</evidence>
<reference evidence="2 3" key="1">
    <citation type="submission" date="2024-07" db="EMBL/GenBank/DDBJ databases">
        <title>Chromosome-level genome assembly of the water stick insect Ranatra chinensis (Heteroptera: Nepidae).</title>
        <authorList>
            <person name="Liu X."/>
        </authorList>
    </citation>
    <scope>NUCLEOTIDE SEQUENCE [LARGE SCALE GENOMIC DNA]</scope>
    <source>
        <strain evidence="2">Cailab_2021Rc</strain>
        <tissue evidence="2">Muscle</tissue>
    </source>
</reference>
<accession>A0ABD0Y2E3</accession>
<gene>
    <name evidence="2" type="ORF">AAG570_004463</name>
</gene>
<feature type="compositionally biased region" description="Basic and acidic residues" evidence="1">
    <location>
        <begin position="21"/>
        <end position="33"/>
    </location>
</feature>
<dbReference type="Proteomes" id="UP001558652">
    <property type="component" value="Unassembled WGS sequence"/>
</dbReference>
<dbReference type="AlphaFoldDB" id="A0ABD0Y2E3"/>
<evidence type="ECO:0000256" key="1">
    <source>
        <dbReference type="SAM" id="MobiDB-lite"/>
    </source>
</evidence>
<proteinExistence type="predicted"/>
<feature type="region of interest" description="Disordered" evidence="1">
    <location>
        <begin position="1"/>
        <end position="93"/>
    </location>
</feature>